<feature type="region of interest" description="Disordered" evidence="1">
    <location>
        <begin position="1"/>
        <end position="66"/>
    </location>
</feature>
<reference evidence="2" key="1">
    <citation type="journal article" date="2020" name="Phytopathology">
        <title>Genome Sequence Resources of Colletotrichum truncatum, C. plurivorum, C. musicola, and C. sojae: Four Species Pathogenic to Soybean (Glycine max).</title>
        <authorList>
            <person name="Rogerio F."/>
            <person name="Boufleur T.R."/>
            <person name="Ciampi-Guillardi M."/>
            <person name="Sukno S.A."/>
            <person name="Thon M.R."/>
            <person name="Massola Junior N.S."/>
            <person name="Baroncelli R."/>
        </authorList>
    </citation>
    <scope>NUCLEOTIDE SEQUENCE</scope>
    <source>
        <strain evidence="2">LFN0074</strain>
    </source>
</reference>
<feature type="compositionally biased region" description="Low complexity" evidence="1">
    <location>
        <begin position="54"/>
        <end position="66"/>
    </location>
</feature>
<evidence type="ECO:0000256" key="1">
    <source>
        <dbReference type="SAM" id="MobiDB-lite"/>
    </source>
</evidence>
<dbReference type="AlphaFoldDB" id="A0A8H6KQ50"/>
<proteinExistence type="predicted"/>
<feature type="compositionally biased region" description="Basic and acidic residues" evidence="1">
    <location>
        <begin position="7"/>
        <end position="33"/>
    </location>
</feature>
<evidence type="ECO:0000313" key="3">
    <source>
        <dbReference type="Proteomes" id="UP000639643"/>
    </source>
</evidence>
<protein>
    <submittedName>
        <fullName evidence="2">Uncharacterized protein</fullName>
    </submittedName>
</protein>
<dbReference type="Proteomes" id="UP000639643">
    <property type="component" value="Unassembled WGS sequence"/>
</dbReference>
<dbReference type="EMBL" id="WIGM01000174">
    <property type="protein sequence ID" value="KAF6835634.1"/>
    <property type="molecule type" value="Genomic_DNA"/>
</dbReference>
<organism evidence="2 3">
    <name type="scientific">Colletotrichum musicola</name>
    <dbReference type="NCBI Taxonomy" id="2175873"/>
    <lineage>
        <taxon>Eukaryota</taxon>
        <taxon>Fungi</taxon>
        <taxon>Dikarya</taxon>
        <taxon>Ascomycota</taxon>
        <taxon>Pezizomycotina</taxon>
        <taxon>Sordariomycetes</taxon>
        <taxon>Hypocreomycetidae</taxon>
        <taxon>Glomerellales</taxon>
        <taxon>Glomerellaceae</taxon>
        <taxon>Colletotrichum</taxon>
        <taxon>Colletotrichum orchidearum species complex</taxon>
    </lineage>
</organism>
<sequence length="66" mass="7413">MTFRMRKFGERPPRERSVDGSEHGYEKLGRFEGDASQLRSPQAMGAIRDKRTGSWISSHSSSSLGI</sequence>
<comment type="caution">
    <text evidence="2">The sequence shown here is derived from an EMBL/GenBank/DDBJ whole genome shotgun (WGS) entry which is preliminary data.</text>
</comment>
<keyword evidence="3" id="KW-1185">Reference proteome</keyword>
<name>A0A8H6KQ50_9PEZI</name>
<evidence type="ECO:0000313" key="2">
    <source>
        <dbReference type="EMBL" id="KAF6835634.1"/>
    </source>
</evidence>
<accession>A0A8H6KQ50</accession>
<gene>
    <name evidence="2" type="ORF">CMUS01_05722</name>
</gene>